<gene>
    <name evidence="2" type="ORF">JRG66_09400</name>
</gene>
<feature type="chain" id="PRO_5045426035" description="TolB-like 6-blade propeller-like" evidence="1">
    <location>
        <begin position="23"/>
        <end position="346"/>
    </location>
</feature>
<name>A0ABY6NNT0_9FLAO</name>
<keyword evidence="1" id="KW-0732">Signal</keyword>
<evidence type="ECO:0000313" key="3">
    <source>
        <dbReference type="Proteomes" id="UP001163981"/>
    </source>
</evidence>
<keyword evidence="3" id="KW-1185">Reference proteome</keyword>
<dbReference type="InterPro" id="IPR011044">
    <property type="entry name" value="Quino_amine_DH_bsu"/>
</dbReference>
<protein>
    <recommendedName>
        <fullName evidence="4">TolB-like 6-blade propeller-like</fullName>
    </recommendedName>
</protein>
<sequence>MALKIFRSLLLSAFLVLFISCSEEESSAEKENLPEPPAESLVDTYNYIVLKNDGTLYTIGNKTGKVTQTGRIPGIEFNTIFNSVTSAGSKIFIYEHRFDPPAGTLYSYDSQSGKTVSAVLDFPEEFGENTALMSLDWDEENENLLGITQEDLESTTSFKPIKVVKINPESFAVATASEVDLHALGYSNVMSTSLIGQKIYAVSLKGSNWQPHLLEIDPVNNKVEVLEVQGRDLGITNLGNNGSANSLFGFSPVPNSDIMAEVRPVTFNIQDGTTTEISKVQRISALSFSHKTFYNKEAKEFAALVASDKKLYLFSYKPSTGAYQMLEVQKPENLFSLVSIVGVKKI</sequence>
<dbReference type="SUPFAM" id="SSF50969">
    <property type="entry name" value="YVTN repeat-like/Quinoprotein amine dehydrogenase"/>
    <property type="match status" value="1"/>
</dbReference>
<dbReference type="Proteomes" id="UP001163981">
    <property type="component" value="Chromosome"/>
</dbReference>
<accession>A0ABY6NNT0</accession>
<evidence type="ECO:0000313" key="2">
    <source>
        <dbReference type="EMBL" id="UZH54213.1"/>
    </source>
</evidence>
<dbReference type="RefSeq" id="WP_265162526.1">
    <property type="nucleotide sequence ID" value="NZ_CP069620.1"/>
</dbReference>
<reference evidence="2" key="1">
    <citation type="submission" date="2021-02" db="EMBL/GenBank/DDBJ databases">
        <title>Salinimicrobium sp. nov. isolated from seawater in Tongyeong, Republic of Korea.</title>
        <authorList>
            <person name="Lee S.-J."/>
        </authorList>
    </citation>
    <scope>NUCLEOTIDE SEQUENCE</scope>
    <source>
        <strain evidence="2">HN-2-9-2</strain>
    </source>
</reference>
<dbReference type="PROSITE" id="PS51257">
    <property type="entry name" value="PROKAR_LIPOPROTEIN"/>
    <property type="match status" value="1"/>
</dbReference>
<organism evidence="2 3">
    <name type="scientific">Salinimicrobium tongyeongense</name>
    <dbReference type="NCBI Taxonomy" id="2809707"/>
    <lineage>
        <taxon>Bacteria</taxon>
        <taxon>Pseudomonadati</taxon>
        <taxon>Bacteroidota</taxon>
        <taxon>Flavobacteriia</taxon>
        <taxon>Flavobacteriales</taxon>
        <taxon>Flavobacteriaceae</taxon>
        <taxon>Salinimicrobium</taxon>
    </lineage>
</organism>
<proteinExistence type="predicted"/>
<dbReference type="EMBL" id="CP069620">
    <property type="protein sequence ID" value="UZH54213.1"/>
    <property type="molecule type" value="Genomic_DNA"/>
</dbReference>
<feature type="signal peptide" evidence="1">
    <location>
        <begin position="1"/>
        <end position="22"/>
    </location>
</feature>
<evidence type="ECO:0008006" key="4">
    <source>
        <dbReference type="Google" id="ProtNLM"/>
    </source>
</evidence>
<evidence type="ECO:0000256" key="1">
    <source>
        <dbReference type="SAM" id="SignalP"/>
    </source>
</evidence>